<keyword evidence="8" id="KW-0456">Lyase</keyword>
<dbReference type="InterPro" id="IPR015421">
    <property type="entry name" value="PyrdxlP-dep_Trfase_major"/>
</dbReference>
<dbReference type="GO" id="GO:0016829">
    <property type="term" value="F:lyase activity"/>
    <property type="evidence" value="ECO:0007669"/>
    <property type="project" value="UniProtKB-KW"/>
</dbReference>
<dbReference type="GO" id="GO:0008483">
    <property type="term" value="F:transaminase activity"/>
    <property type="evidence" value="ECO:0007669"/>
    <property type="project" value="UniProtKB-KW"/>
</dbReference>
<keyword evidence="4 6" id="KW-0808">Transferase</keyword>
<keyword evidence="5" id="KW-0663">Pyridoxal phosphate</keyword>
<reference evidence="9" key="1">
    <citation type="submission" date="2016-10" db="EMBL/GenBank/DDBJ databases">
        <authorList>
            <person name="Varghese N."/>
            <person name="Submissions S."/>
        </authorList>
    </citation>
    <scope>NUCLEOTIDE SEQUENCE [LARGE SCALE GENOMIC DNA]</scope>
    <source>
        <strain evidence="9">CGMCC 1.9230</strain>
    </source>
</reference>
<dbReference type="EC" id="2.6.1.-" evidence="6"/>
<proteinExistence type="inferred from homology"/>
<dbReference type="AlphaFoldDB" id="A0A1H5V752"/>
<name>A0A1H5V752_9FLAO</name>
<dbReference type="EMBL" id="FNVP01000003">
    <property type="protein sequence ID" value="SEF83050.1"/>
    <property type="molecule type" value="Genomic_DNA"/>
</dbReference>
<accession>A0A1H5V752</accession>
<gene>
    <name evidence="8" type="ORF">SAMN04488130_10391</name>
</gene>
<dbReference type="InterPro" id="IPR004838">
    <property type="entry name" value="NHTrfase_class1_PyrdxlP-BS"/>
</dbReference>
<organism evidence="8 9">
    <name type="scientific">Flavobacterium urumqiense</name>
    <dbReference type="NCBI Taxonomy" id="935224"/>
    <lineage>
        <taxon>Bacteria</taxon>
        <taxon>Pseudomonadati</taxon>
        <taxon>Bacteroidota</taxon>
        <taxon>Flavobacteriia</taxon>
        <taxon>Flavobacteriales</taxon>
        <taxon>Flavobacteriaceae</taxon>
        <taxon>Flavobacterium</taxon>
    </lineage>
</organism>
<protein>
    <recommendedName>
        <fullName evidence="6">Aminotransferase</fullName>
        <ecNumber evidence="6">2.6.1.-</ecNumber>
    </recommendedName>
</protein>
<evidence type="ECO:0000259" key="7">
    <source>
        <dbReference type="Pfam" id="PF00155"/>
    </source>
</evidence>
<comment type="similarity">
    <text evidence="2 6">Belongs to the class-I pyridoxal-phosphate-dependent aminotransferase family.</text>
</comment>
<dbReference type="InterPro" id="IPR015422">
    <property type="entry name" value="PyrdxlP-dep_Trfase_small"/>
</dbReference>
<dbReference type="InterPro" id="IPR015424">
    <property type="entry name" value="PyrdxlP-dep_Trfase"/>
</dbReference>
<dbReference type="SUPFAM" id="SSF53383">
    <property type="entry name" value="PLP-dependent transferases"/>
    <property type="match status" value="1"/>
</dbReference>
<comment type="cofactor">
    <cofactor evidence="1 6">
        <name>pyridoxal 5'-phosphate</name>
        <dbReference type="ChEBI" id="CHEBI:597326"/>
    </cofactor>
</comment>
<dbReference type="Gene3D" id="3.90.1150.10">
    <property type="entry name" value="Aspartate Aminotransferase, domain 1"/>
    <property type="match status" value="1"/>
</dbReference>
<sequence length="389" mass="43351">MFNHSSINSEILKKRAHNLRWASVPDGVIPLTAADPDFPCAPEIAESIARFAKERYFSYGHPEGMPEFKESVAAFFQKKRNIPANPAFIIPVDSAAYGIYLICKTFLKTGDEAIIFDPVDFLFRYSIEAIGGVAVPFPIGTTINNMDFELFEKLINPKTRMICLCNPLNPTGKVFTKEELYHIGQLACKYNLIILSDEIWSDIVYAPKVFISMASINEEIRDRTITVTGYSKSYGLAGLRIGTVMASNALHFKKLMDSSLHNATIHGANIISQVAVATALNECDYWLQNFISHLHRMRDLVVAEINTTPGFKCTAPDGCYVAFADIKGTQKSSQEIHDLLLNNAKVAIVPGLKEWFGEGANGHIRMSFATSEEILKEAFFRIKNTIHAI</sequence>
<evidence type="ECO:0000256" key="2">
    <source>
        <dbReference type="ARBA" id="ARBA00007441"/>
    </source>
</evidence>
<evidence type="ECO:0000313" key="9">
    <source>
        <dbReference type="Proteomes" id="UP000236737"/>
    </source>
</evidence>
<dbReference type="PROSITE" id="PS00105">
    <property type="entry name" value="AA_TRANSFER_CLASS_1"/>
    <property type="match status" value="1"/>
</dbReference>
<dbReference type="CDD" id="cd00609">
    <property type="entry name" value="AAT_like"/>
    <property type="match status" value="1"/>
</dbReference>
<keyword evidence="9" id="KW-1185">Reference proteome</keyword>
<dbReference type="PANTHER" id="PTHR46383:SF1">
    <property type="entry name" value="ASPARTATE AMINOTRANSFERASE"/>
    <property type="match status" value="1"/>
</dbReference>
<evidence type="ECO:0000256" key="5">
    <source>
        <dbReference type="ARBA" id="ARBA00022898"/>
    </source>
</evidence>
<dbReference type="Gene3D" id="3.40.640.10">
    <property type="entry name" value="Type I PLP-dependent aspartate aminotransferase-like (Major domain)"/>
    <property type="match status" value="1"/>
</dbReference>
<evidence type="ECO:0000256" key="3">
    <source>
        <dbReference type="ARBA" id="ARBA00022576"/>
    </source>
</evidence>
<dbReference type="PANTHER" id="PTHR46383">
    <property type="entry name" value="ASPARTATE AMINOTRANSFERASE"/>
    <property type="match status" value="1"/>
</dbReference>
<dbReference type="OrthoDB" id="9802872at2"/>
<dbReference type="InterPro" id="IPR004839">
    <property type="entry name" value="Aminotransferase_I/II_large"/>
</dbReference>
<dbReference type="Pfam" id="PF00155">
    <property type="entry name" value="Aminotran_1_2"/>
    <property type="match status" value="1"/>
</dbReference>
<dbReference type="GO" id="GO:0006520">
    <property type="term" value="P:amino acid metabolic process"/>
    <property type="evidence" value="ECO:0007669"/>
    <property type="project" value="InterPro"/>
</dbReference>
<dbReference type="InterPro" id="IPR050596">
    <property type="entry name" value="AspAT/PAT-like"/>
</dbReference>
<dbReference type="Proteomes" id="UP000236737">
    <property type="component" value="Unassembled WGS sequence"/>
</dbReference>
<evidence type="ECO:0000256" key="6">
    <source>
        <dbReference type="RuleBase" id="RU000481"/>
    </source>
</evidence>
<keyword evidence="3 6" id="KW-0032">Aminotransferase</keyword>
<dbReference type="RefSeq" id="WP_103999185.1">
    <property type="nucleotide sequence ID" value="NZ_FNVP01000003.1"/>
</dbReference>
<evidence type="ECO:0000256" key="1">
    <source>
        <dbReference type="ARBA" id="ARBA00001933"/>
    </source>
</evidence>
<feature type="domain" description="Aminotransferase class I/classII large" evidence="7">
    <location>
        <begin position="28"/>
        <end position="379"/>
    </location>
</feature>
<evidence type="ECO:0000256" key="4">
    <source>
        <dbReference type="ARBA" id="ARBA00022679"/>
    </source>
</evidence>
<evidence type="ECO:0000313" key="8">
    <source>
        <dbReference type="EMBL" id="SEF83050.1"/>
    </source>
</evidence>
<dbReference type="GO" id="GO:0030170">
    <property type="term" value="F:pyridoxal phosphate binding"/>
    <property type="evidence" value="ECO:0007669"/>
    <property type="project" value="InterPro"/>
</dbReference>